<comment type="caution">
    <text evidence="2">The sequence shown here is derived from an EMBL/GenBank/DDBJ whole genome shotgun (WGS) entry which is preliminary data.</text>
</comment>
<keyword evidence="3" id="KW-1185">Reference proteome</keyword>
<feature type="signal peptide" evidence="1">
    <location>
        <begin position="1"/>
        <end position="23"/>
    </location>
</feature>
<dbReference type="AlphaFoldDB" id="A0A8X7MW45"/>
<reference evidence="2" key="1">
    <citation type="submission" date="2016-04" db="EMBL/GenBank/DDBJ databases">
        <authorList>
            <person name="Nguyen H.D."/>
            <person name="Samba Siva P."/>
            <person name="Cullis J."/>
            <person name="Levesque C.A."/>
            <person name="Hambleton S."/>
        </authorList>
    </citation>
    <scope>NUCLEOTIDE SEQUENCE</scope>
    <source>
        <strain evidence="2">DAOMC 236426</strain>
    </source>
</reference>
<gene>
    <name evidence="2" type="ORF">A4X06_0g2610</name>
</gene>
<name>A0A8X7MW45_9BASI</name>
<dbReference type="EMBL" id="LWDE02000207">
    <property type="protein sequence ID" value="KAE8251608.1"/>
    <property type="molecule type" value="Genomic_DNA"/>
</dbReference>
<evidence type="ECO:0000313" key="2">
    <source>
        <dbReference type="EMBL" id="KAE8251608.1"/>
    </source>
</evidence>
<keyword evidence="1" id="KW-0732">Signal</keyword>
<dbReference type="Proteomes" id="UP000077684">
    <property type="component" value="Unassembled WGS sequence"/>
</dbReference>
<accession>A0A8X7MW45</accession>
<evidence type="ECO:0000313" key="3">
    <source>
        <dbReference type="Proteomes" id="UP000077684"/>
    </source>
</evidence>
<organism evidence="2 3">
    <name type="scientific">Tilletia controversa</name>
    <name type="common">dwarf bunt fungus</name>
    <dbReference type="NCBI Taxonomy" id="13291"/>
    <lineage>
        <taxon>Eukaryota</taxon>
        <taxon>Fungi</taxon>
        <taxon>Dikarya</taxon>
        <taxon>Basidiomycota</taxon>
        <taxon>Ustilaginomycotina</taxon>
        <taxon>Exobasidiomycetes</taxon>
        <taxon>Tilletiales</taxon>
        <taxon>Tilletiaceae</taxon>
        <taxon>Tilletia</taxon>
    </lineage>
</organism>
<proteinExistence type="predicted"/>
<reference evidence="2" key="2">
    <citation type="journal article" date="2019" name="IMA Fungus">
        <title>Genome sequencing and comparison of five Tilletia species to identify candidate genes for the detection of regulated species infecting wheat.</title>
        <authorList>
            <person name="Nguyen H.D.T."/>
            <person name="Sultana T."/>
            <person name="Kesanakurti P."/>
            <person name="Hambleton S."/>
        </authorList>
    </citation>
    <scope>NUCLEOTIDE SEQUENCE</scope>
    <source>
        <strain evidence="2">DAOMC 236426</strain>
    </source>
</reference>
<feature type="chain" id="PRO_5036499721" evidence="1">
    <location>
        <begin position="24"/>
        <end position="135"/>
    </location>
</feature>
<protein>
    <submittedName>
        <fullName evidence="2">Uncharacterized protein</fullName>
    </submittedName>
</protein>
<sequence>MIYPRLLLLLPRLLLLLATGATSAPLPEAACLSCPTAVQPSATLEVRAGPGELNANKALDLVTEFNIHVHSFDDLIERLKGLGYPNFPKQLTEEETEKARVMIMQAKHHQKGAQEAYSELEWMQIQAEILHEPTP</sequence>
<evidence type="ECO:0000256" key="1">
    <source>
        <dbReference type="SAM" id="SignalP"/>
    </source>
</evidence>